<dbReference type="Gramene" id="OPUNC07G20820.1">
    <property type="protein sequence ID" value="OPUNC07G20820.1"/>
    <property type="gene ID" value="OPUNC07G20820"/>
</dbReference>
<evidence type="ECO:0000313" key="1">
    <source>
        <dbReference type="EnsemblPlants" id="OPUNC07G20820.1"/>
    </source>
</evidence>
<sequence length="83" mass="9703">MKECRDELYQCIFGSREASAPTGCVYCSANLCCMCVHGWREEVFRDLLNEYVEEMVAYCHTGKYDSLRETCDTLRWQLVDEKA</sequence>
<reference evidence="1" key="1">
    <citation type="submission" date="2015-04" db="UniProtKB">
        <authorList>
            <consortium name="EnsemblPlants"/>
        </authorList>
    </citation>
    <scope>IDENTIFICATION</scope>
</reference>
<dbReference type="Proteomes" id="UP000026962">
    <property type="component" value="Chromosome 7"/>
</dbReference>
<keyword evidence="2" id="KW-1185">Reference proteome</keyword>
<reference evidence="1" key="2">
    <citation type="submission" date="2018-05" db="EMBL/GenBank/DDBJ databases">
        <title>OpunRS2 (Oryza punctata Reference Sequence Version 2).</title>
        <authorList>
            <person name="Zhang J."/>
            <person name="Kudrna D."/>
            <person name="Lee S."/>
            <person name="Talag J."/>
            <person name="Welchert J."/>
            <person name="Wing R.A."/>
        </authorList>
    </citation>
    <scope>NUCLEOTIDE SEQUENCE [LARGE SCALE GENOMIC DNA]</scope>
</reference>
<accession>A0A0E0LNC6</accession>
<evidence type="ECO:0000313" key="2">
    <source>
        <dbReference type="Proteomes" id="UP000026962"/>
    </source>
</evidence>
<proteinExistence type="predicted"/>
<dbReference type="AlphaFoldDB" id="A0A0E0LNC6"/>
<name>A0A0E0LNC6_ORYPU</name>
<dbReference type="HOGENOM" id="CLU_2546562_0_0_1"/>
<organism evidence="1">
    <name type="scientific">Oryza punctata</name>
    <name type="common">Red rice</name>
    <dbReference type="NCBI Taxonomy" id="4537"/>
    <lineage>
        <taxon>Eukaryota</taxon>
        <taxon>Viridiplantae</taxon>
        <taxon>Streptophyta</taxon>
        <taxon>Embryophyta</taxon>
        <taxon>Tracheophyta</taxon>
        <taxon>Spermatophyta</taxon>
        <taxon>Magnoliopsida</taxon>
        <taxon>Liliopsida</taxon>
        <taxon>Poales</taxon>
        <taxon>Poaceae</taxon>
        <taxon>BOP clade</taxon>
        <taxon>Oryzoideae</taxon>
        <taxon>Oryzeae</taxon>
        <taxon>Oryzinae</taxon>
        <taxon>Oryza</taxon>
    </lineage>
</organism>
<dbReference type="EnsemblPlants" id="OPUNC07G20820.1">
    <property type="protein sequence ID" value="OPUNC07G20820.1"/>
    <property type="gene ID" value="OPUNC07G20820"/>
</dbReference>
<protein>
    <submittedName>
        <fullName evidence="1">Uncharacterized protein</fullName>
    </submittedName>
</protein>